<sequence length="137" mass="15789">MPPEQREADVRQLRVPGAKLLPEHPRFLLVNENHRRFPVRPAVSEPVEMDAPAFQLGPRDRTVNQSRRNDDRRPRRTGEYAVRCHDLSGPVGEIDQFEVVNAAIALDPSGRPDRMPDRAAIRGKAELRRFRLRLSRQ</sequence>
<name>A0A645ERM4_9ZZZZ</name>
<proteinExistence type="predicted"/>
<evidence type="ECO:0000313" key="2">
    <source>
        <dbReference type="EMBL" id="MPN04096.1"/>
    </source>
</evidence>
<gene>
    <name evidence="2" type="ORF">SDC9_151332</name>
</gene>
<protein>
    <submittedName>
        <fullName evidence="2">Uncharacterized protein</fullName>
    </submittedName>
</protein>
<accession>A0A645ERM4</accession>
<organism evidence="2">
    <name type="scientific">bioreactor metagenome</name>
    <dbReference type="NCBI Taxonomy" id="1076179"/>
    <lineage>
        <taxon>unclassified sequences</taxon>
        <taxon>metagenomes</taxon>
        <taxon>ecological metagenomes</taxon>
    </lineage>
</organism>
<reference evidence="2" key="1">
    <citation type="submission" date="2019-08" db="EMBL/GenBank/DDBJ databases">
        <authorList>
            <person name="Kucharzyk K."/>
            <person name="Murdoch R.W."/>
            <person name="Higgins S."/>
            <person name="Loffler F."/>
        </authorList>
    </citation>
    <scope>NUCLEOTIDE SEQUENCE</scope>
</reference>
<dbReference type="EMBL" id="VSSQ01050023">
    <property type="protein sequence ID" value="MPN04096.1"/>
    <property type="molecule type" value="Genomic_DNA"/>
</dbReference>
<comment type="caution">
    <text evidence="2">The sequence shown here is derived from an EMBL/GenBank/DDBJ whole genome shotgun (WGS) entry which is preliminary data.</text>
</comment>
<feature type="region of interest" description="Disordered" evidence="1">
    <location>
        <begin position="57"/>
        <end position="78"/>
    </location>
</feature>
<dbReference type="AlphaFoldDB" id="A0A645ERM4"/>
<feature type="compositionally biased region" description="Basic and acidic residues" evidence="1">
    <location>
        <begin position="58"/>
        <end position="78"/>
    </location>
</feature>
<evidence type="ECO:0000256" key="1">
    <source>
        <dbReference type="SAM" id="MobiDB-lite"/>
    </source>
</evidence>